<comment type="caution">
    <text evidence="2">The sequence shown here is derived from an EMBL/GenBank/DDBJ whole genome shotgun (WGS) entry which is preliminary data.</text>
</comment>
<evidence type="ECO:0000313" key="2">
    <source>
        <dbReference type="EMBL" id="MBA8878855.1"/>
    </source>
</evidence>
<proteinExistence type="predicted"/>
<evidence type="ECO:0000313" key="3">
    <source>
        <dbReference type="Proteomes" id="UP000549052"/>
    </source>
</evidence>
<reference evidence="2 3" key="1">
    <citation type="submission" date="2020-07" db="EMBL/GenBank/DDBJ databases">
        <title>Genomic Encyclopedia of Type Strains, Phase IV (KMG-V): Genome sequencing to study the core and pangenomes of soil and plant-associated prokaryotes.</title>
        <authorList>
            <person name="Whitman W."/>
        </authorList>
    </citation>
    <scope>NUCLEOTIDE SEQUENCE [LARGE SCALE GENOMIC DNA]</scope>
    <source>
        <strain evidence="2 3">AN3</strain>
    </source>
</reference>
<name>A0A839EKU1_9HYPH</name>
<dbReference type="Proteomes" id="UP000549052">
    <property type="component" value="Unassembled WGS sequence"/>
</dbReference>
<accession>A0A839EKU1</accession>
<protein>
    <recommendedName>
        <fullName evidence="4">DUF2239 domain-containing protein</fullName>
    </recommendedName>
</protein>
<feature type="region of interest" description="Disordered" evidence="1">
    <location>
        <begin position="73"/>
        <end position="103"/>
    </location>
</feature>
<evidence type="ECO:0008006" key="4">
    <source>
        <dbReference type="Google" id="ProtNLM"/>
    </source>
</evidence>
<gene>
    <name evidence="2" type="ORF">FHW16_002573</name>
</gene>
<sequence>MTDYLSKPCTAFDGNRILSSGPLIEVALAVKNASEATRTTQPLLVFDDATGRAIDFDLRGTKADIIARLLQSSTTASDQSSPPQPTKETASDLVETTPRGRGRPKLGVIAREVTLLPRHWDWLATQSGGASVVLRRLVDEARKAGGGEQKSRAAQEAAYHFMSAMAGNLPYFEEAIRALFAGDRESFAARITDWPEDLSRYATKLAYGERTLSP</sequence>
<organism evidence="2 3">
    <name type="scientific">Phyllobacterium myrsinacearum</name>
    <dbReference type="NCBI Taxonomy" id="28101"/>
    <lineage>
        <taxon>Bacteria</taxon>
        <taxon>Pseudomonadati</taxon>
        <taxon>Pseudomonadota</taxon>
        <taxon>Alphaproteobacteria</taxon>
        <taxon>Hyphomicrobiales</taxon>
        <taxon>Phyllobacteriaceae</taxon>
        <taxon>Phyllobacterium</taxon>
    </lineage>
</organism>
<evidence type="ECO:0000256" key="1">
    <source>
        <dbReference type="SAM" id="MobiDB-lite"/>
    </source>
</evidence>
<dbReference type="RefSeq" id="WP_182549547.1">
    <property type="nucleotide sequence ID" value="NZ_JACGXN010000003.1"/>
</dbReference>
<dbReference type="AlphaFoldDB" id="A0A839EKU1"/>
<dbReference type="EMBL" id="JACGXN010000003">
    <property type="protein sequence ID" value="MBA8878855.1"/>
    <property type="molecule type" value="Genomic_DNA"/>
</dbReference>
<keyword evidence="3" id="KW-1185">Reference proteome</keyword>
<dbReference type="InterPro" id="IPR018715">
    <property type="entry name" value="DUF2239"/>
</dbReference>
<dbReference type="Pfam" id="PF09998">
    <property type="entry name" value="DUF2239"/>
    <property type="match status" value="1"/>
</dbReference>